<organism evidence="1 2">
    <name type="scientific">Agaribacter flavus</name>
    <dbReference type="NCBI Taxonomy" id="1902781"/>
    <lineage>
        <taxon>Bacteria</taxon>
        <taxon>Pseudomonadati</taxon>
        <taxon>Pseudomonadota</taxon>
        <taxon>Gammaproteobacteria</taxon>
        <taxon>Alteromonadales</taxon>
        <taxon>Alteromonadaceae</taxon>
        <taxon>Agaribacter</taxon>
    </lineage>
</organism>
<comment type="caution">
    <text evidence="1">The sequence shown here is derived from an EMBL/GenBank/DDBJ whole genome shotgun (WGS) entry which is preliminary data.</text>
</comment>
<gene>
    <name evidence="1" type="ORF">ACFOHL_10170</name>
</gene>
<evidence type="ECO:0000313" key="1">
    <source>
        <dbReference type="EMBL" id="MFC3121986.1"/>
    </source>
</evidence>
<accession>A0ABV7FRX4</accession>
<proteinExistence type="predicted"/>
<sequence length="83" mass="9534">MTTQQRSDHKIRVTESYTIKQRVLMHPFSDDSGLTFFDPVSNTITSVALTLARFHQILDKQTPVSEQESKLLSELLTQQIIQD</sequence>
<dbReference type="RefSeq" id="WP_376920112.1">
    <property type="nucleotide sequence ID" value="NZ_JBHRSW010000015.1"/>
</dbReference>
<evidence type="ECO:0000313" key="2">
    <source>
        <dbReference type="Proteomes" id="UP001595478"/>
    </source>
</evidence>
<protein>
    <submittedName>
        <fullName evidence="1">Uncharacterized protein</fullName>
    </submittedName>
</protein>
<reference evidence="2" key="1">
    <citation type="journal article" date="2019" name="Int. J. Syst. Evol. Microbiol.">
        <title>The Global Catalogue of Microorganisms (GCM) 10K type strain sequencing project: providing services to taxonomists for standard genome sequencing and annotation.</title>
        <authorList>
            <consortium name="The Broad Institute Genomics Platform"/>
            <consortium name="The Broad Institute Genome Sequencing Center for Infectious Disease"/>
            <person name="Wu L."/>
            <person name="Ma J."/>
        </authorList>
    </citation>
    <scope>NUCLEOTIDE SEQUENCE [LARGE SCALE GENOMIC DNA]</scope>
    <source>
        <strain evidence="2">KCTC 52473</strain>
    </source>
</reference>
<dbReference type="Proteomes" id="UP001595478">
    <property type="component" value="Unassembled WGS sequence"/>
</dbReference>
<dbReference type="EMBL" id="JBHRSW010000015">
    <property type="protein sequence ID" value="MFC3121986.1"/>
    <property type="molecule type" value="Genomic_DNA"/>
</dbReference>
<keyword evidence="2" id="KW-1185">Reference proteome</keyword>
<name>A0ABV7FRX4_9ALTE</name>